<dbReference type="Proteomes" id="UP001497535">
    <property type="component" value="Unassembled WGS sequence"/>
</dbReference>
<sequence>MADPNNLPPRPPQSTTPRTGVPQWSITRRERTEMTPPGRSSSRSGTEGGDSDSDSGGGIYRARTVTSTERVQIVQMPMELSQVSSEQLEMISLSPETEASREVCTTTTTIEAGAVPIVGGLTNSGVPIVSGIFLNRESRRTTTIITTTKTTYKILEDTSDDDLEFVQMPESTISTSTATTIKEKDDFLIINKTDSSITSTSEDDDNYDLKSSTSSLLLKQIPLKTKNEEDDEETVITTTNTTIDKLNENKEKEDEEIIVTSSNIVVIPSEIRSPPYSPHSFANTSTFSSPNSEGIMHTFDDEEFCAQLAKAAEASISPFMHKTTTTKPVREISEEPLEHWVMLPDSRQPLKECSTQTIEEEIEEPHPSTSCWDEAKSVEIDNYVNVYSNGYYSKLVEDEEGILNGTKRESPLANLFETTQQPQLKESQLDKHVSVYSSGYSDEIKPKTSKMKEYTKIEEPFIGNIYGLERNELEDLPLEVERKHDGFYDVLPSTSTMGEAEKKHGTFEKLTNIFKGSKGVDEFPVDSEPFTGPIFNTNLISEAPNEQIISFVNMYSTGRSDEITMVPTTSEFPKIEAPFIGTLSETNKSELETIPLEVERRHIGYYKNLPLLIEEEKKPGALEKLTQIFKESKKIEEYPVESVPFTGQVASTSAMLEAKNEPIHSFVSIYSSGRSDEVPTTKAAEFPFNESPFTGNVSESNRRLELTPIPLEIEKQHVGYYDHLPSTSNEEEKKPGALEKLTQIFKRPKTDGDYPVDSEPYTGYLKSLNKISEAREEPIHSLVSVYSSGKYDEIPTTKMNEYPSNEAPYIGNVPESRIVPDLERIPLEVEKQFDLPRELPTELTEYPNFEEIFIGHIHELQRNEVENVPLEVEKKHIGFYEGTPSTSIEEKKHGTLEKLTRIFKGSKKSEEFPVDSEPFAGLIPTTSAMPEAQTEPIHSFVSVYSSGHSDEQPLTKPTEYPQIEEPFTGHITESIKGAELGVQPLELERLHTGFYQNLPTIHSEMEHMPIGFETKHIGYYEQLPSTLTKGSEYPKHEEPFIGHIHDLQQNEIDSVPIEVENKHVGYYEHLPSTTSKEEKKPGTLEKLTSLFKGTKTEGEFPVDAEPYSGPITLTNTDTDMTTEPIHSMVSIYSSGRSDEIHQSKSTEFPINETPFVDHVPESKLHSGMEHTPLDLEKKYIGYYEQLPSTSTKTSEYPEPEQPFIGDTHSLQRNEVENMPMEIENKHIGFYEHLPSLTVKEEKKPGTIEKLTKIFKGGKNFEEYPVDSKPYSGSIASTSTMSEYKTEPLHSLVHVYSSGRSDEAPLVSKLPEYPKEQQYIGHVPDSSRQNELHEIPLEVERRHIGYYEHLPLQPKEEPKHHEALESLTHFFKSEPKHETYPKDMTPFSGHLFETSRPLELTEAPIDSQVAVYSSGRSDEMPTKIIKISEFPINEDPFIGDIYEAKLEEIKEVPLDVERKNVGYYEHLPSTSTKTSAYPNIQQPFIGHIHSLQRSGVEDMQMEIENKHPGYYEHLPSLTVKEVKPGALEKLTHIFKGIKSTEKFPEVTEPYIGPLTSTNIAPEVKHQPILSMVGVYSSGLFEENEATNKTEYPINEEPFAGNIYTLQKDELDEKPLEVEKKHIGFYEGTPSTSKEEKHGALEKLSRIFKGSKKSEEFPVDSEPFSGLIATTSAMPEAQTEPIHSFVSIYSSGHSDEQPPVKTAEFVEEIVGNLPETMVHSEMEHMPIEFERRHIGYYEQLPSTSTKTPEYPKLEEPFIGHIHSLQRNEVGNLPLEVENSYM</sequence>
<dbReference type="EMBL" id="CAVMJV010000185">
    <property type="protein sequence ID" value="CAK5121931.1"/>
    <property type="molecule type" value="Genomic_DNA"/>
</dbReference>
<name>A0ACB1B6X7_MELEN</name>
<keyword evidence="2" id="KW-1185">Reference proteome</keyword>
<accession>A0ACB1B6X7</accession>
<comment type="caution">
    <text evidence="1">The sequence shown here is derived from an EMBL/GenBank/DDBJ whole genome shotgun (WGS) entry which is preliminary data.</text>
</comment>
<organism evidence="1 2">
    <name type="scientific">Meloidogyne enterolobii</name>
    <name type="common">Root-knot nematode worm</name>
    <name type="synonym">Meloidogyne mayaguensis</name>
    <dbReference type="NCBI Taxonomy" id="390850"/>
    <lineage>
        <taxon>Eukaryota</taxon>
        <taxon>Metazoa</taxon>
        <taxon>Ecdysozoa</taxon>
        <taxon>Nematoda</taxon>
        <taxon>Chromadorea</taxon>
        <taxon>Rhabditida</taxon>
        <taxon>Tylenchina</taxon>
        <taxon>Tylenchomorpha</taxon>
        <taxon>Tylenchoidea</taxon>
        <taxon>Meloidogynidae</taxon>
        <taxon>Meloidogyninae</taxon>
        <taxon>Meloidogyne</taxon>
    </lineage>
</organism>
<evidence type="ECO:0000313" key="1">
    <source>
        <dbReference type="EMBL" id="CAK5121931.1"/>
    </source>
</evidence>
<protein>
    <submittedName>
        <fullName evidence="1">Uncharacterized protein</fullName>
    </submittedName>
</protein>
<reference evidence="1" key="1">
    <citation type="submission" date="2023-11" db="EMBL/GenBank/DDBJ databases">
        <authorList>
            <person name="Poullet M."/>
        </authorList>
    </citation>
    <scope>NUCLEOTIDE SEQUENCE</scope>
    <source>
        <strain evidence="1">E1834</strain>
    </source>
</reference>
<evidence type="ECO:0000313" key="2">
    <source>
        <dbReference type="Proteomes" id="UP001497535"/>
    </source>
</evidence>
<gene>
    <name evidence="1" type="ORF">MENTE1834_LOCUS47140</name>
</gene>
<proteinExistence type="predicted"/>